<accession>A0ABS8AVD7</accession>
<dbReference type="EMBL" id="JAJADR010000005">
    <property type="protein sequence ID" value="MCB2409759.1"/>
    <property type="molecule type" value="Genomic_DNA"/>
</dbReference>
<dbReference type="SUPFAM" id="SSF48452">
    <property type="entry name" value="TPR-like"/>
    <property type="match status" value="1"/>
</dbReference>
<reference evidence="9" key="1">
    <citation type="submission" date="2021-10" db="EMBL/GenBank/DDBJ databases">
        <authorList>
            <person name="Dean J.D."/>
            <person name="Kim M.K."/>
            <person name="Newey C.N."/>
            <person name="Stoker T.S."/>
            <person name="Thompson D.W."/>
            <person name="Grose J.H."/>
        </authorList>
    </citation>
    <scope>NUCLEOTIDE SEQUENCE</scope>
    <source>
        <strain evidence="9">BT178</strain>
    </source>
</reference>
<keyword evidence="5" id="KW-0998">Cell outer membrane</keyword>
<evidence type="ECO:0000259" key="7">
    <source>
        <dbReference type="Pfam" id="PF07980"/>
    </source>
</evidence>
<sequence>MKKLFIPVFALMLLSSCDVLEKDPLPAISPANFFKTKDDAEAGITAAYDALQGTGLWSQDLIVVGEMPSDNCTSTNGDVTTLDRIAWTPTTSQVTNIFRDSYIGINRANAVIKYVPTISNMLAQRRDEILGEAYFLRGLHYFNLVKLYGGVPLRLEPTESGAPSVVALPRASVDAVYGQIISDLTLAAEKAPAAKSNRASQAAANAILARVYLTQRQWASAATAANKVLANKSYSLNSSFKSLFPADNKGESIFEIQNSGALDGNNILPDLLLPNPPATYSFPKFNIPTDELIQLGLSNSADKRWALIGPMPGGQDHASYIDGGPGTGNDNGPFVYKWPGNPNAFNSPDNTYVVRLAEMYLTYAEAANEQGSPAADVLAKLNEVRKRAGLADFPAAGATKEVLRAEIDKQRRLELAFEGERWYDLLRYARHELADASAKHAKTALDLIAEKRGTRDVNYLLFPIPQNEINNNAQLQQNLGY</sequence>
<dbReference type="Proteomes" id="UP001165296">
    <property type="component" value="Unassembled WGS sequence"/>
</dbReference>
<evidence type="ECO:0000256" key="1">
    <source>
        <dbReference type="ARBA" id="ARBA00004442"/>
    </source>
</evidence>
<dbReference type="CDD" id="cd08977">
    <property type="entry name" value="SusD"/>
    <property type="match status" value="1"/>
</dbReference>
<comment type="caution">
    <text evidence="9">The sequence shown here is derived from an EMBL/GenBank/DDBJ whole genome shotgun (WGS) entry which is preliminary data.</text>
</comment>
<feature type="domain" description="SusD-like N-terminal" evidence="8">
    <location>
        <begin position="51"/>
        <end position="213"/>
    </location>
</feature>
<comment type="subcellular location">
    <subcellularLocation>
        <location evidence="1">Cell outer membrane</location>
    </subcellularLocation>
</comment>
<evidence type="ECO:0000313" key="9">
    <source>
        <dbReference type="EMBL" id="MCB2409759.1"/>
    </source>
</evidence>
<evidence type="ECO:0000256" key="5">
    <source>
        <dbReference type="ARBA" id="ARBA00023237"/>
    </source>
</evidence>
<evidence type="ECO:0000256" key="3">
    <source>
        <dbReference type="ARBA" id="ARBA00022729"/>
    </source>
</evidence>
<evidence type="ECO:0000259" key="8">
    <source>
        <dbReference type="Pfam" id="PF14322"/>
    </source>
</evidence>
<organism evidence="9 10">
    <name type="scientific">Hymenobacter lucidus</name>
    <dbReference type="NCBI Taxonomy" id="2880930"/>
    <lineage>
        <taxon>Bacteria</taxon>
        <taxon>Pseudomonadati</taxon>
        <taxon>Bacteroidota</taxon>
        <taxon>Cytophagia</taxon>
        <taxon>Cytophagales</taxon>
        <taxon>Hymenobacteraceae</taxon>
        <taxon>Hymenobacter</taxon>
    </lineage>
</organism>
<protein>
    <submittedName>
        <fullName evidence="9">RagB/SusD family nutrient uptake outer membrane protein</fullName>
    </submittedName>
</protein>
<dbReference type="PROSITE" id="PS51257">
    <property type="entry name" value="PROKAR_LIPOPROTEIN"/>
    <property type="match status" value="1"/>
</dbReference>
<evidence type="ECO:0000256" key="6">
    <source>
        <dbReference type="SAM" id="SignalP"/>
    </source>
</evidence>
<dbReference type="Pfam" id="PF07980">
    <property type="entry name" value="SusD_RagB"/>
    <property type="match status" value="1"/>
</dbReference>
<feature type="signal peptide" evidence="6">
    <location>
        <begin position="1"/>
        <end position="21"/>
    </location>
</feature>
<dbReference type="InterPro" id="IPR033985">
    <property type="entry name" value="SusD-like_N"/>
</dbReference>
<feature type="chain" id="PRO_5045247205" evidence="6">
    <location>
        <begin position="22"/>
        <end position="481"/>
    </location>
</feature>
<dbReference type="InterPro" id="IPR011990">
    <property type="entry name" value="TPR-like_helical_dom_sf"/>
</dbReference>
<feature type="domain" description="RagB/SusD" evidence="7">
    <location>
        <begin position="326"/>
        <end position="481"/>
    </location>
</feature>
<keyword evidence="10" id="KW-1185">Reference proteome</keyword>
<evidence type="ECO:0000256" key="2">
    <source>
        <dbReference type="ARBA" id="ARBA00006275"/>
    </source>
</evidence>
<dbReference type="Pfam" id="PF14322">
    <property type="entry name" value="SusD-like_3"/>
    <property type="match status" value="1"/>
</dbReference>
<evidence type="ECO:0000256" key="4">
    <source>
        <dbReference type="ARBA" id="ARBA00023136"/>
    </source>
</evidence>
<keyword evidence="4" id="KW-0472">Membrane</keyword>
<dbReference type="Gene3D" id="1.25.40.390">
    <property type="match status" value="1"/>
</dbReference>
<keyword evidence="3 6" id="KW-0732">Signal</keyword>
<dbReference type="InterPro" id="IPR012944">
    <property type="entry name" value="SusD_RagB_dom"/>
</dbReference>
<proteinExistence type="inferred from homology"/>
<name>A0ABS8AVD7_9BACT</name>
<evidence type="ECO:0000313" key="10">
    <source>
        <dbReference type="Proteomes" id="UP001165296"/>
    </source>
</evidence>
<dbReference type="RefSeq" id="WP_226177569.1">
    <property type="nucleotide sequence ID" value="NZ_JAJADR010000005.1"/>
</dbReference>
<gene>
    <name evidence="9" type="ORF">LGH74_17340</name>
</gene>
<comment type="similarity">
    <text evidence="2">Belongs to the SusD family.</text>
</comment>